<dbReference type="Gene3D" id="3.40.50.1860">
    <property type="match status" value="2"/>
</dbReference>
<keyword evidence="4" id="KW-1185">Reference proteome</keyword>
<reference evidence="4" key="1">
    <citation type="journal article" date="2019" name="Int. J. Syst. Evol. Microbiol.">
        <title>The Global Catalogue of Microorganisms (GCM) 10K type strain sequencing project: providing services to taxonomists for standard genome sequencing and annotation.</title>
        <authorList>
            <consortium name="The Broad Institute Genomics Platform"/>
            <consortium name="The Broad Institute Genome Sequencing Center for Infectious Disease"/>
            <person name="Wu L."/>
            <person name="Ma J."/>
        </authorList>
    </citation>
    <scope>NUCLEOTIDE SEQUENCE [LARGE SCALE GENOMIC DNA]</scope>
    <source>
        <strain evidence="4">KCTC 52094</strain>
    </source>
</reference>
<dbReference type="Proteomes" id="UP001595593">
    <property type="component" value="Unassembled WGS sequence"/>
</dbReference>
<keyword evidence="2" id="KW-0413">Isomerase</keyword>
<gene>
    <name evidence="3" type="ORF">ACFOD4_11260</name>
</gene>
<sequence length="240" mass="25061">MSDTPNPDLPFLGVLGGMGPLASAQFMLRLTLLTPATRDQDHLPAVLWSDPRVPDRTAARLSGGEDPLPWLLRGIGGLEAAGCGAIAIPCNTAHGWYDGMAAVTRLPILHIVDAAAEELARLGVSRGRIGVMGTAGTLAMRLYQERLESRGYDCIVPEPAEMEALVSPGIALVKSNRVADAYAPLAEAARILKARGAAAVVLGCTEIPLGILAGPHAEIGLPLVDTIDALALSALRWAGR</sequence>
<dbReference type="PANTHER" id="PTHR21198">
    <property type="entry name" value="GLUTAMATE RACEMASE"/>
    <property type="match status" value="1"/>
</dbReference>
<dbReference type="RefSeq" id="WP_379596484.1">
    <property type="nucleotide sequence ID" value="NZ_JBHRTN010000010.1"/>
</dbReference>
<evidence type="ECO:0000256" key="2">
    <source>
        <dbReference type="ARBA" id="ARBA00023235"/>
    </source>
</evidence>
<protein>
    <submittedName>
        <fullName evidence="3">Aspartate/glutamate racemase family protein</fullName>
    </submittedName>
</protein>
<name>A0ABV7FZ14_9PROT</name>
<evidence type="ECO:0000313" key="3">
    <source>
        <dbReference type="EMBL" id="MFC3125644.1"/>
    </source>
</evidence>
<evidence type="ECO:0000313" key="4">
    <source>
        <dbReference type="Proteomes" id="UP001595593"/>
    </source>
</evidence>
<comment type="similarity">
    <text evidence="1">Belongs to the aspartate/glutamate racemases family.</text>
</comment>
<comment type="caution">
    <text evidence="3">The sequence shown here is derived from an EMBL/GenBank/DDBJ whole genome shotgun (WGS) entry which is preliminary data.</text>
</comment>
<dbReference type="SUPFAM" id="SSF53681">
    <property type="entry name" value="Aspartate/glutamate racemase"/>
    <property type="match status" value="2"/>
</dbReference>
<dbReference type="EMBL" id="JBHRTN010000010">
    <property type="protein sequence ID" value="MFC3125644.1"/>
    <property type="molecule type" value="Genomic_DNA"/>
</dbReference>
<proteinExistence type="inferred from homology"/>
<organism evidence="3 4">
    <name type="scientific">Teichococcus globiformis</name>
    <dbReference type="NCBI Taxonomy" id="2307229"/>
    <lineage>
        <taxon>Bacteria</taxon>
        <taxon>Pseudomonadati</taxon>
        <taxon>Pseudomonadota</taxon>
        <taxon>Alphaproteobacteria</taxon>
        <taxon>Acetobacterales</taxon>
        <taxon>Roseomonadaceae</taxon>
        <taxon>Roseomonas</taxon>
    </lineage>
</organism>
<dbReference type="InterPro" id="IPR004380">
    <property type="entry name" value="Asp_race"/>
</dbReference>
<evidence type="ECO:0000256" key="1">
    <source>
        <dbReference type="ARBA" id="ARBA00007847"/>
    </source>
</evidence>
<dbReference type="InterPro" id="IPR001920">
    <property type="entry name" value="Asp/Glu_race"/>
</dbReference>
<dbReference type="NCBIfam" id="TIGR00035">
    <property type="entry name" value="asp_race"/>
    <property type="match status" value="1"/>
</dbReference>
<accession>A0ABV7FZ14</accession>
<dbReference type="InterPro" id="IPR015942">
    <property type="entry name" value="Asp/Glu/hydantoin_racemase"/>
</dbReference>
<dbReference type="Pfam" id="PF01177">
    <property type="entry name" value="Asp_Glu_race"/>
    <property type="match status" value="1"/>
</dbReference>
<dbReference type="PANTHER" id="PTHR21198:SF7">
    <property type="entry name" value="ASPARTATE-GLUTAMATE RACEMASE FAMILY"/>
    <property type="match status" value="1"/>
</dbReference>